<evidence type="ECO:0000256" key="9">
    <source>
        <dbReference type="ARBA" id="ARBA00025413"/>
    </source>
</evidence>
<proteinExistence type="inferred from homology"/>
<dbReference type="GO" id="GO:0005743">
    <property type="term" value="C:mitochondrial inner membrane"/>
    <property type="evidence" value="ECO:0007669"/>
    <property type="project" value="UniProtKB-SubCell"/>
</dbReference>
<evidence type="ECO:0000256" key="1">
    <source>
        <dbReference type="ARBA" id="ARBA00004167"/>
    </source>
</evidence>
<evidence type="ECO:0000256" key="4">
    <source>
        <dbReference type="ARBA" id="ARBA00022692"/>
    </source>
</evidence>
<keyword evidence="6 10" id="KW-1133">Transmembrane helix</keyword>
<keyword evidence="7" id="KW-0496">Mitochondrion</keyword>
<comment type="caution">
    <text evidence="11">The sequence shown here is derived from an EMBL/GenBank/DDBJ whole genome shotgun (WGS) entry which is preliminary data.</text>
</comment>
<accession>A0A8T0CGL3</accession>
<keyword evidence="8 10" id="KW-0472">Membrane</keyword>
<dbReference type="OrthoDB" id="5576752at2759"/>
<feature type="transmembrane region" description="Helical" evidence="10">
    <location>
        <begin position="6"/>
        <end position="27"/>
    </location>
</feature>
<comment type="similarity">
    <text evidence="3">Belongs to the CBP4 family.</text>
</comment>
<protein>
    <recommendedName>
        <fullName evidence="13">Cytochrome b mRNA-processing protein 4</fullName>
    </recommendedName>
</protein>
<comment type="function">
    <text evidence="9">Essential for the assembly of ubiquinol-cytochrome c reductase. It has a direct effect on the correct occurrence of the Rieske protein, core 4, core 5 and apocytochrome b.</text>
</comment>
<evidence type="ECO:0000256" key="10">
    <source>
        <dbReference type="SAM" id="Phobius"/>
    </source>
</evidence>
<evidence type="ECO:0000256" key="8">
    <source>
        <dbReference type="ARBA" id="ARBA00023136"/>
    </source>
</evidence>
<name>A0A8T0CGL3_CORYI</name>
<keyword evidence="4 10" id="KW-0812">Transmembrane</keyword>
<evidence type="ECO:0000256" key="2">
    <source>
        <dbReference type="ARBA" id="ARBA00004273"/>
    </source>
</evidence>
<reference evidence="11" key="1">
    <citation type="submission" date="2020-05" db="EMBL/GenBank/DDBJ databases">
        <title>WGS assembly of Corymbia citriodora subspecies variegata.</title>
        <authorList>
            <person name="Barry K."/>
            <person name="Hundley H."/>
            <person name="Shu S."/>
            <person name="Jenkins J."/>
            <person name="Grimwood J."/>
            <person name="Baten A."/>
        </authorList>
    </citation>
    <scope>NUCLEOTIDE SEQUENCE</scope>
    <source>
        <strain evidence="11">CV2-018</strain>
    </source>
</reference>
<dbReference type="PANTHER" id="PTHR28202:SF1">
    <property type="entry name" value="ASSEMBLY FACTOR CBP4"/>
    <property type="match status" value="1"/>
</dbReference>
<keyword evidence="5" id="KW-0999">Mitochondrion inner membrane</keyword>
<gene>
    <name evidence="11" type="ORF">BT93_L0284</name>
</gene>
<evidence type="ECO:0008006" key="13">
    <source>
        <dbReference type="Google" id="ProtNLM"/>
    </source>
</evidence>
<evidence type="ECO:0000313" key="11">
    <source>
        <dbReference type="EMBL" id="KAF7845862.1"/>
    </source>
</evidence>
<dbReference type="Proteomes" id="UP000806378">
    <property type="component" value="Unassembled WGS sequence"/>
</dbReference>
<dbReference type="AlphaFoldDB" id="A0A8T0CGL3"/>
<evidence type="ECO:0000256" key="3">
    <source>
        <dbReference type="ARBA" id="ARBA00006780"/>
    </source>
</evidence>
<sequence>MRTVTWVKMIASGAICCIGGPALIYYVTPSEEELFLRYNPELQRRSLENRKEKQENFNEWVSNLKRHSKSDKPLWKAWEQESEQNRQATVAQAIADHKAAEAAAEQRRLDIKSSTL</sequence>
<comment type="subcellular location">
    <subcellularLocation>
        <location evidence="1">Membrane</location>
        <topology evidence="1">Single-pass membrane protein</topology>
    </subcellularLocation>
    <subcellularLocation>
        <location evidence="2">Mitochondrion inner membrane</location>
    </subcellularLocation>
</comment>
<organism evidence="11 12">
    <name type="scientific">Corymbia citriodora subsp. variegata</name>
    <dbReference type="NCBI Taxonomy" id="360336"/>
    <lineage>
        <taxon>Eukaryota</taxon>
        <taxon>Viridiplantae</taxon>
        <taxon>Streptophyta</taxon>
        <taxon>Embryophyta</taxon>
        <taxon>Tracheophyta</taxon>
        <taxon>Spermatophyta</taxon>
        <taxon>Magnoliopsida</taxon>
        <taxon>eudicotyledons</taxon>
        <taxon>Gunneridae</taxon>
        <taxon>Pentapetalae</taxon>
        <taxon>rosids</taxon>
        <taxon>malvids</taxon>
        <taxon>Myrtales</taxon>
        <taxon>Myrtaceae</taxon>
        <taxon>Myrtoideae</taxon>
        <taxon>Eucalypteae</taxon>
        <taxon>Corymbia</taxon>
    </lineage>
</organism>
<evidence type="ECO:0000256" key="7">
    <source>
        <dbReference type="ARBA" id="ARBA00023128"/>
    </source>
</evidence>
<dbReference type="EMBL" id="MU098824">
    <property type="protein sequence ID" value="KAF7845862.1"/>
    <property type="molecule type" value="Genomic_DNA"/>
</dbReference>
<dbReference type="Gramene" id="rna-gnl|WGS:JABURB|Cocit.L0284.1">
    <property type="protein sequence ID" value="cds-KAF7845862.1"/>
    <property type="gene ID" value="gene-BT93_L0284"/>
</dbReference>
<dbReference type="PANTHER" id="PTHR28202">
    <property type="entry name" value="ASSEMBLY FACTOR CBP4"/>
    <property type="match status" value="1"/>
</dbReference>
<dbReference type="InterPro" id="IPR012420">
    <property type="entry name" value="Cbp4"/>
</dbReference>
<evidence type="ECO:0000256" key="5">
    <source>
        <dbReference type="ARBA" id="ARBA00022792"/>
    </source>
</evidence>
<evidence type="ECO:0000256" key="6">
    <source>
        <dbReference type="ARBA" id="ARBA00022989"/>
    </source>
</evidence>
<evidence type="ECO:0000313" key="12">
    <source>
        <dbReference type="Proteomes" id="UP000806378"/>
    </source>
</evidence>
<dbReference type="GO" id="GO:0034551">
    <property type="term" value="P:mitochondrial respiratory chain complex III assembly"/>
    <property type="evidence" value="ECO:0007669"/>
    <property type="project" value="TreeGrafter"/>
</dbReference>
<dbReference type="Pfam" id="PF07960">
    <property type="entry name" value="CBP4"/>
    <property type="match status" value="1"/>
</dbReference>
<keyword evidence="12" id="KW-1185">Reference proteome</keyword>